<dbReference type="FunFam" id="3.30.950.10:FF:000002">
    <property type="entry name" value="Ribosomal RNA small subunit methyltransferase I"/>
    <property type="match status" value="1"/>
</dbReference>
<reference evidence="9" key="1">
    <citation type="submission" date="2017-09" db="EMBL/GenBank/DDBJ databases">
        <title>Depth-based differentiation of microbial function through sediment-hosted aquifers and enrichment of novel symbionts in the deep terrestrial subsurface.</title>
        <authorList>
            <person name="Probst A.J."/>
            <person name="Ladd B."/>
            <person name="Jarett J.K."/>
            <person name="Geller-Mcgrath D.E."/>
            <person name="Sieber C.M.K."/>
            <person name="Emerson J.B."/>
            <person name="Anantharaman K."/>
            <person name="Thomas B.C."/>
            <person name="Malmstrom R."/>
            <person name="Stieglmeier M."/>
            <person name="Klingl A."/>
            <person name="Woyke T."/>
            <person name="Ryan C.M."/>
            <person name="Banfield J.F."/>
        </authorList>
    </citation>
    <scope>NUCLEOTIDE SEQUENCE [LARGE SCALE GENOMIC DNA]</scope>
</reference>
<evidence type="ECO:0000259" key="7">
    <source>
        <dbReference type="Pfam" id="PF00590"/>
    </source>
</evidence>
<evidence type="ECO:0000313" key="8">
    <source>
        <dbReference type="EMBL" id="PIV10348.1"/>
    </source>
</evidence>
<proteinExistence type="inferred from homology"/>
<evidence type="ECO:0000256" key="3">
    <source>
        <dbReference type="ARBA" id="ARBA00022603"/>
    </source>
</evidence>
<dbReference type="GO" id="GO:0005737">
    <property type="term" value="C:cytoplasm"/>
    <property type="evidence" value="ECO:0007669"/>
    <property type="project" value="UniProtKB-SubCell"/>
</dbReference>
<dbReference type="PANTHER" id="PTHR46111:SF1">
    <property type="entry name" value="RIBOSOMAL RNA SMALL SUBUNIT METHYLTRANSFERASE I"/>
    <property type="match status" value="1"/>
</dbReference>
<sequence length="233" mass="25882">MANLYILATPIGNLGDFSLRGLAVLKEVDLILAEDTRTTKKLLAHYQIDKAIISYHQHSRLAKVKYILEQLKQGQKIALVSEAGTPGINDPGAKLIDYLVSQLPDLNVIPIPGPSALITALSISGLSADKFIFLGFPPAKKKRKKFFEEVAQAKHTVVFYESPHRILKSLNELAVVLSASEESRKRRLVICRELTKKFETIYRGQVKEVIEQIKNPPTGGKIKGEFVVVVGRK</sequence>
<dbReference type="Gene3D" id="3.30.950.10">
    <property type="entry name" value="Methyltransferase, Cobalt-precorrin-4 Transmethylase, Domain 2"/>
    <property type="match status" value="1"/>
</dbReference>
<dbReference type="Proteomes" id="UP000229894">
    <property type="component" value="Unassembled WGS sequence"/>
</dbReference>
<keyword evidence="2 6" id="KW-0698">rRNA processing</keyword>
<feature type="domain" description="Tetrapyrrole methylase" evidence="7">
    <location>
        <begin position="4"/>
        <end position="209"/>
    </location>
</feature>
<dbReference type="PIRSF" id="PIRSF005917">
    <property type="entry name" value="MTase_YraL"/>
    <property type="match status" value="1"/>
</dbReference>
<dbReference type="PANTHER" id="PTHR46111">
    <property type="entry name" value="RIBOSOMAL RNA SMALL SUBUNIT METHYLTRANSFERASE I"/>
    <property type="match status" value="1"/>
</dbReference>
<dbReference type="SUPFAM" id="SSF53790">
    <property type="entry name" value="Tetrapyrrole methylase"/>
    <property type="match status" value="1"/>
</dbReference>
<comment type="similarity">
    <text evidence="6">Belongs to the methyltransferase superfamily. RsmI family.</text>
</comment>
<evidence type="ECO:0000256" key="2">
    <source>
        <dbReference type="ARBA" id="ARBA00022552"/>
    </source>
</evidence>
<dbReference type="InterPro" id="IPR014777">
    <property type="entry name" value="4pyrrole_Mease_sub1"/>
</dbReference>
<name>A0A2M7BUW9_9BACT</name>
<dbReference type="HAMAP" id="MF_01877">
    <property type="entry name" value="16SrRNA_methyltr_I"/>
    <property type="match status" value="1"/>
</dbReference>
<keyword evidence="3 6" id="KW-0489">Methyltransferase</keyword>
<evidence type="ECO:0000256" key="4">
    <source>
        <dbReference type="ARBA" id="ARBA00022679"/>
    </source>
</evidence>
<dbReference type="EMBL" id="PEUX01000022">
    <property type="protein sequence ID" value="PIV10348.1"/>
    <property type="molecule type" value="Genomic_DNA"/>
</dbReference>
<keyword evidence="4 6" id="KW-0808">Transferase</keyword>
<dbReference type="NCBIfam" id="TIGR00096">
    <property type="entry name" value="16S rRNA (cytidine(1402)-2'-O)-methyltransferase"/>
    <property type="match status" value="1"/>
</dbReference>
<dbReference type="InterPro" id="IPR035996">
    <property type="entry name" value="4pyrrol_Methylase_sf"/>
</dbReference>
<dbReference type="GO" id="GO:0070677">
    <property type="term" value="F:rRNA (cytosine-2'-O-)-methyltransferase activity"/>
    <property type="evidence" value="ECO:0007669"/>
    <property type="project" value="UniProtKB-UniRule"/>
</dbReference>
<keyword evidence="1 6" id="KW-0963">Cytoplasm</keyword>
<accession>A0A2M7BUW9</accession>
<dbReference type="CDD" id="cd11648">
    <property type="entry name" value="RsmI"/>
    <property type="match status" value="1"/>
</dbReference>
<comment type="caution">
    <text evidence="8">The sequence shown here is derived from an EMBL/GenBank/DDBJ whole genome shotgun (WGS) entry which is preliminary data.</text>
</comment>
<dbReference type="InterPro" id="IPR000878">
    <property type="entry name" value="4pyrrol_Mease"/>
</dbReference>
<dbReference type="Pfam" id="PF00590">
    <property type="entry name" value="TP_methylase"/>
    <property type="match status" value="1"/>
</dbReference>
<dbReference type="Gene3D" id="3.40.1010.10">
    <property type="entry name" value="Cobalt-precorrin-4 Transmethylase, Domain 1"/>
    <property type="match status" value="1"/>
</dbReference>
<evidence type="ECO:0000313" key="9">
    <source>
        <dbReference type="Proteomes" id="UP000229894"/>
    </source>
</evidence>
<keyword evidence="5 6" id="KW-0949">S-adenosyl-L-methionine</keyword>
<evidence type="ECO:0000256" key="5">
    <source>
        <dbReference type="ARBA" id="ARBA00022691"/>
    </source>
</evidence>
<dbReference type="EC" id="2.1.1.198" evidence="6"/>
<gene>
    <name evidence="6 8" type="primary">rsmI</name>
    <name evidence="8" type="ORF">COS49_00980</name>
</gene>
<dbReference type="InterPro" id="IPR014776">
    <property type="entry name" value="4pyrrole_Mease_sub2"/>
</dbReference>
<evidence type="ECO:0000256" key="1">
    <source>
        <dbReference type="ARBA" id="ARBA00022490"/>
    </source>
</evidence>
<comment type="subcellular location">
    <subcellularLocation>
        <location evidence="6">Cytoplasm</location>
    </subcellularLocation>
</comment>
<protein>
    <recommendedName>
        <fullName evidence="6">Ribosomal RNA small subunit methyltransferase I</fullName>
        <ecNumber evidence="6">2.1.1.198</ecNumber>
    </recommendedName>
    <alternativeName>
        <fullName evidence="6">16S rRNA 2'-O-ribose C1402 methyltransferase</fullName>
    </alternativeName>
    <alternativeName>
        <fullName evidence="6">rRNA (cytidine-2'-O-)-methyltransferase RsmI</fullName>
    </alternativeName>
</protein>
<dbReference type="InterPro" id="IPR008189">
    <property type="entry name" value="rRNA_ssu_MeTfrase_I"/>
</dbReference>
<comment type="catalytic activity">
    <reaction evidence="6">
        <text>cytidine(1402) in 16S rRNA + S-adenosyl-L-methionine = 2'-O-methylcytidine(1402) in 16S rRNA + S-adenosyl-L-homocysteine + H(+)</text>
        <dbReference type="Rhea" id="RHEA:42924"/>
        <dbReference type="Rhea" id="RHEA-COMP:10285"/>
        <dbReference type="Rhea" id="RHEA-COMP:10286"/>
        <dbReference type="ChEBI" id="CHEBI:15378"/>
        <dbReference type="ChEBI" id="CHEBI:57856"/>
        <dbReference type="ChEBI" id="CHEBI:59789"/>
        <dbReference type="ChEBI" id="CHEBI:74495"/>
        <dbReference type="ChEBI" id="CHEBI:82748"/>
        <dbReference type="EC" id="2.1.1.198"/>
    </reaction>
</comment>
<organism evidence="8 9">
    <name type="scientific">Candidatus Portnoybacteria bacterium CG03_land_8_20_14_0_80_41_10</name>
    <dbReference type="NCBI Taxonomy" id="1974808"/>
    <lineage>
        <taxon>Bacteria</taxon>
        <taxon>Candidatus Portnoyibacteriota</taxon>
    </lineage>
</organism>
<dbReference type="AlphaFoldDB" id="A0A2M7BUW9"/>
<comment type="function">
    <text evidence="6">Catalyzes the 2'-O-methylation of the ribose of cytidine 1402 (C1402) in 16S rRNA.</text>
</comment>
<evidence type="ECO:0000256" key="6">
    <source>
        <dbReference type="HAMAP-Rule" id="MF_01877"/>
    </source>
</evidence>